<dbReference type="AlphaFoldDB" id="C4JKV7"/>
<dbReference type="RefSeq" id="XP_002540659.1">
    <property type="nucleotide sequence ID" value="XM_002540613.1"/>
</dbReference>
<evidence type="ECO:0000313" key="2">
    <source>
        <dbReference type="Proteomes" id="UP000002058"/>
    </source>
</evidence>
<proteinExistence type="predicted"/>
<dbReference type="GeneID" id="8441392"/>
<dbReference type="HOGENOM" id="CLU_029371_0_0_1"/>
<dbReference type="VEuPathDB" id="FungiDB:UREG_00172"/>
<name>C4JKV7_UNCRE</name>
<keyword evidence="2" id="KW-1185">Reference proteome</keyword>
<gene>
    <name evidence="1" type="ORF">UREG_00172</name>
</gene>
<organism evidence="1 2">
    <name type="scientific">Uncinocarpus reesii (strain UAMH 1704)</name>
    <dbReference type="NCBI Taxonomy" id="336963"/>
    <lineage>
        <taxon>Eukaryota</taxon>
        <taxon>Fungi</taxon>
        <taxon>Dikarya</taxon>
        <taxon>Ascomycota</taxon>
        <taxon>Pezizomycotina</taxon>
        <taxon>Eurotiomycetes</taxon>
        <taxon>Eurotiomycetidae</taxon>
        <taxon>Onygenales</taxon>
        <taxon>Onygenaceae</taxon>
        <taxon>Uncinocarpus</taxon>
    </lineage>
</organism>
<dbReference type="EMBL" id="CH476615">
    <property type="protein sequence ID" value="EEP75326.1"/>
    <property type="molecule type" value="Genomic_DNA"/>
</dbReference>
<dbReference type="Proteomes" id="UP000002058">
    <property type="component" value="Unassembled WGS sequence"/>
</dbReference>
<reference evidence="2" key="1">
    <citation type="journal article" date="2009" name="Genome Res.">
        <title>Comparative genomic analyses of the human fungal pathogens Coccidioides and their relatives.</title>
        <authorList>
            <person name="Sharpton T.J."/>
            <person name="Stajich J.E."/>
            <person name="Rounsley S.D."/>
            <person name="Gardner M.J."/>
            <person name="Wortman J.R."/>
            <person name="Jordar V.S."/>
            <person name="Maiti R."/>
            <person name="Kodira C.D."/>
            <person name="Neafsey D.E."/>
            <person name="Zeng Q."/>
            <person name="Hung C.-Y."/>
            <person name="McMahan C."/>
            <person name="Muszewska A."/>
            <person name="Grynberg M."/>
            <person name="Mandel M.A."/>
            <person name="Kellner E.M."/>
            <person name="Barker B.M."/>
            <person name="Galgiani J.N."/>
            <person name="Orbach M.J."/>
            <person name="Kirkland T.N."/>
            <person name="Cole G.T."/>
            <person name="Henn M.R."/>
            <person name="Birren B.W."/>
            <person name="Taylor J.W."/>
        </authorList>
    </citation>
    <scope>NUCLEOTIDE SEQUENCE [LARGE SCALE GENOMIC DNA]</scope>
    <source>
        <strain evidence="2">UAMH 1704</strain>
    </source>
</reference>
<sequence>MARTHRKMKGEVTYSWAREEETNILIALEYHPKPVKLFAHLRQNIPFIQQASAHHLGLHAHLCQVGDMKTWRPGSFNVCVPIVVGKCQSKRMLMRFPLLHRVGESFLHLSTSQQPQPHHSHCSTMDHPQPTALFSLPNELLDHILSFLSPNTSPSRHNLREIPDHNISASPTSDLKAVARTASRLRALSRPFLFAYSRYELRDQDRFLLFLQRYSLSHHVRSLVISVRSIFPGSEKAFWWRQLLEQVDPETITLIAPPFFLADIAQVSLEGTHAWAFDVPLQILHFRQPRRKRIPRMGSPAQPPTPPENPMSESFFTVRAWTEILFNEGSSLKAYRNYEYYLLRLPSLMDHWGSVDPLQNATLPYPVSVISRLTSFQYTSIFPFYNHTNLVLKVIRNMTNLRYLSFQLAPSLQNLRRVFSEEQEFGSLDPNDPWMELDTGYSLISHSVRYLGVQGKLERFRTWDFELEALKDGIVAKMNGRLRGRWRHDGTGLWVKDLSFQAAAADAESD</sequence>
<protein>
    <recommendedName>
        <fullName evidence="3">F-box domain-containing protein</fullName>
    </recommendedName>
</protein>
<evidence type="ECO:0008006" key="3">
    <source>
        <dbReference type="Google" id="ProtNLM"/>
    </source>
</evidence>
<accession>C4JKV7</accession>
<evidence type="ECO:0000313" key="1">
    <source>
        <dbReference type="EMBL" id="EEP75326.1"/>
    </source>
</evidence>
<dbReference type="OMA" id="MERNTAY"/>
<dbReference type="OrthoDB" id="5296720at2759"/>
<dbReference type="KEGG" id="ure:UREG_00172"/>
<dbReference type="eggNOG" id="ENOG502STPP">
    <property type="taxonomic scope" value="Eukaryota"/>
</dbReference>
<dbReference type="InParanoid" id="C4JKV7"/>